<dbReference type="PANTHER" id="PTHR33395:SF22">
    <property type="entry name" value="REVERSE TRANSCRIPTASE DOMAIN-CONTAINING PROTEIN"/>
    <property type="match status" value="1"/>
</dbReference>
<name>A0AAN7NP93_MYCAM</name>
<reference evidence="2 3" key="1">
    <citation type="journal article" date="2023" name="J. Hered.">
        <title>Chromosome-level genome of the wood stork (Mycteria americana) provides insight into avian chromosome evolution.</title>
        <authorList>
            <person name="Flamio R. Jr."/>
            <person name="Ramstad K.M."/>
        </authorList>
    </citation>
    <scope>NUCLEOTIDE SEQUENCE [LARGE SCALE GENOMIC DNA]</scope>
    <source>
        <strain evidence="2">JAX WOST 10</strain>
    </source>
</reference>
<accession>A0AAN7NP93</accession>
<dbReference type="GO" id="GO:0061343">
    <property type="term" value="P:cell adhesion involved in heart morphogenesis"/>
    <property type="evidence" value="ECO:0007669"/>
    <property type="project" value="TreeGrafter"/>
</dbReference>
<dbReference type="GO" id="GO:0031012">
    <property type="term" value="C:extracellular matrix"/>
    <property type="evidence" value="ECO:0007669"/>
    <property type="project" value="TreeGrafter"/>
</dbReference>
<dbReference type="PANTHER" id="PTHR33395">
    <property type="entry name" value="TRANSCRIPTASE, PUTATIVE-RELATED-RELATED"/>
    <property type="match status" value="1"/>
</dbReference>
<dbReference type="GO" id="GO:0007508">
    <property type="term" value="P:larval heart development"/>
    <property type="evidence" value="ECO:0007669"/>
    <property type="project" value="TreeGrafter"/>
</dbReference>
<dbReference type="EMBL" id="JAUNZN010000002">
    <property type="protein sequence ID" value="KAK4827964.1"/>
    <property type="molecule type" value="Genomic_DNA"/>
</dbReference>
<gene>
    <name evidence="2" type="ORF">QYF61_022666</name>
</gene>
<organism evidence="2 3">
    <name type="scientific">Mycteria americana</name>
    <name type="common">Wood stork</name>
    <dbReference type="NCBI Taxonomy" id="33587"/>
    <lineage>
        <taxon>Eukaryota</taxon>
        <taxon>Metazoa</taxon>
        <taxon>Chordata</taxon>
        <taxon>Craniata</taxon>
        <taxon>Vertebrata</taxon>
        <taxon>Euteleostomi</taxon>
        <taxon>Archelosauria</taxon>
        <taxon>Archosauria</taxon>
        <taxon>Dinosauria</taxon>
        <taxon>Saurischia</taxon>
        <taxon>Theropoda</taxon>
        <taxon>Coelurosauria</taxon>
        <taxon>Aves</taxon>
        <taxon>Neognathae</taxon>
        <taxon>Neoaves</taxon>
        <taxon>Aequornithes</taxon>
        <taxon>Ciconiiformes</taxon>
        <taxon>Ciconiidae</taxon>
        <taxon>Mycteria</taxon>
    </lineage>
</organism>
<proteinExistence type="predicted"/>
<evidence type="ECO:0000256" key="1">
    <source>
        <dbReference type="SAM" id="MobiDB-lite"/>
    </source>
</evidence>
<sequence>MCRKSSKHGNRPAWVNMELLTELKHEKEVHRRWKPGEAMWEEYNPCMEERSEESQSSAGVETSEGGEGQHERFLACCQGSQIPEPASRVCGREAVPTVKEDRVKNHLSQLDVHESMGPGRMHPRVLKELGNVIAKLLPIIFKQPWQLGKVPSDWKRQTSHTSSRRARRRIQDTEGDGTANPRNHFQAHEGQESHQREVMLYQLDKLDNEMTGPVDEGRAVDSVYMDFSKAFDVISHIRVS</sequence>
<dbReference type="AlphaFoldDB" id="A0AAN7NP93"/>
<feature type="region of interest" description="Disordered" evidence="1">
    <location>
        <begin position="46"/>
        <end position="67"/>
    </location>
</feature>
<evidence type="ECO:0000313" key="2">
    <source>
        <dbReference type="EMBL" id="KAK4827964.1"/>
    </source>
</evidence>
<protein>
    <submittedName>
        <fullName evidence="2">Uncharacterized protein</fullName>
    </submittedName>
</protein>
<evidence type="ECO:0000313" key="3">
    <source>
        <dbReference type="Proteomes" id="UP001333110"/>
    </source>
</evidence>
<keyword evidence="3" id="KW-1185">Reference proteome</keyword>
<comment type="caution">
    <text evidence="2">The sequence shown here is derived from an EMBL/GenBank/DDBJ whole genome shotgun (WGS) entry which is preliminary data.</text>
</comment>
<dbReference type="Proteomes" id="UP001333110">
    <property type="component" value="Unassembled WGS sequence"/>
</dbReference>
<feature type="region of interest" description="Disordered" evidence="1">
    <location>
        <begin position="151"/>
        <end position="194"/>
    </location>
</feature>